<dbReference type="GO" id="GO:0006235">
    <property type="term" value="P:dTTP biosynthetic process"/>
    <property type="evidence" value="ECO:0007669"/>
    <property type="project" value="TreeGrafter"/>
</dbReference>
<evidence type="ECO:0000256" key="2">
    <source>
        <dbReference type="ARBA" id="ARBA00012980"/>
    </source>
</evidence>
<dbReference type="PROSITE" id="PS01331">
    <property type="entry name" value="THYMIDYLATE_KINASE"/>
    <property type="match status" value="1"/>
</dbReference>
<dbReference type="InterPro" id="IPR027417">
    <property type="entry name" value="P-loop_NTPase"/>
</dbReference>
<dbReference type="Gene3D" id="3.40.50.300">
    <property type="entry name" value="P-loop containing nucleotide triphosphate hydrolases"/>
    <property type="match status" value="1"/>
</dbReference>
<evidence type="ECO:0000256" key="8">
    <source>
        <dbReference type="ARBA" id="ARBA00048743"/>
    </source>
</evidence>
<comment type="similarity">
    <text evidence="1">Belongs to the thymidylate kinase family.</text>
</comment>
<dbReference type="EC" id="2.7.4.9" evidence="2"/>
<evidence type="ECO:0000256" key="5">
    <source>
        <dbReference type="ARBA" id="ARBA00022741"/>
    </source>
</evidence>
<keyword evidence="3" id="KW-0808">Transferase</keyword>
<evidence type="ECO:0000256" key="6">
    <source>
        <dbReference type="ARBA" id="ARBA00022777"/>
    </source>
</evidence>
<dbReference type="GO" id="GO:0005829">
    <property type="term" value="C:cytosol"/>
    <property type="evidence" value="ECO:0007669"/>
    <property type="project" value="TreeGrafter"/>
</dbReference>
<dbReference type="HAMAP" id="MF_00165">
    <property type="entry name" value="Thymidylate_kinase"/>
    <property type="match status" value="1"/>
</dbReference>
<dbReference type="GO" id="GO:0006227">
    <property type="term" value="P:dUDP biosynthetic process"/>
    <property type="evidence" value="ECO:0007669"/>
    <property type="project" value="TreeGrafter"/>
</dbReference>
<accession>A0A383DRE2</accession>
<evidence type="ECO:0000313" key="10">
    <source>
        <dbReference type="EMBL" id="SVE46889.1"/>
    </source>
</evidence>
<dbReference type="NCBIfam" id="TIGR00041">
    <property type="entry name" value="DTMP_kinase"/>
    <property type="match status" value="1"/>
</dbReference>
<evidence type="ECO:0000256" key="4">
    <source>
        <dbReference type="ARBA" id="ARBA00022727"/>
    </source>
</evidence>
<keyword evidence="6" id="KW-0418">Kinase</keyword>
<dbReference type="GO" id="GO:0004798">
    <property type="term" value="F:dTMP kinase activity"/>
    <property type="evidence" value="ECO:0007669"/>
    <property type="project" value="UniProtKB-EC"/>
</dbReference>
<dbReference type="SUPFAM" id="SSF52540">
    <property type="entry name" value="P-loop containing nucleoside triphosphate hydrolases"/>
    <property type="match status" value="1"/>
</dbReference>
<gene>
    <name evidence="10" type="ORF">METZ01_LOCUS499743</name>
</gene>
<dbReference type="CDD" id="cd01672">
    <property type="entry name" value="TMPK"/>
    <property type="match status" value="1"/>
</dbReference>
<feature type="non-terminal residue" evidence="10">
    <location>
        <position position="1"/>
    </location>
</feature>
<organism evidence="10">
    <name type="scientific">marine metagenome</name>
    <dbReference type="NCBI Taxonomy" id="408172"/>
    <lineage>
        <taxon>unclassified sequences</taxon>
        <taxon>metagenomes</taxon>
        <taxon>ecological metagenomes</taxon>
    </lineage>
</organism>
<name>A0A383DRE2_9ZZZZ</name>
<dbReference type="FunFam" id="3.40.50.300:FF:000225">
    <property type="entry name" value="Thymidylate kinase"/>
    <property type="match status" value="1"/>
</dbReference>
<dbReference type="InterPro" id="IPR018095">
    <property type="entry name" value="Thymidylate_kin_CS"/>
</dbReference>
<dbReference type="EMBL" id="UINC01219431">
    <property type="protein sequence ID" value="SVE46889.1"/>
    <property type="molecule type" value="Genomic_DNA"/>
</dbReference>
<evidence type="ECO:0000256" key="7">
    <source>
        <dbReference type="ARBA" id="ARBA00022840"/>
    </source>
</evidence>
<dbReference type="Pfam" id="PF02223">
    <property type="entry name" value="Thymidylate_kin"/>
    <property type="match status" value="1"/>
</dbReference>
<keyword evidence="4" id="KW-0545">Nucleotide biosynthesis</keyword>
<evidence type="ECO:0000256" key="1">
    <source>
        <dbReference type="ARBA" id="ARBA00009776"/>
    </source>
</evidence>
<reference evidence="10" key="1">
    <citation type="submission" date="2018-05" db="EMBL/GenBank/DDBJ databases">
        <authorList>
            <person name="Lanie J.A."/>
            <person name="Ng W.-L."/>
            <person name="Kazmierczak K.M."/>
            <person name="Andrzejewski T.M."/>
            <person name="Davidsen T.M."/>
            <person name="Wayne K.J."/>
            <person name="Tettelin H."/>
            <person name="Glass J.I."/>
            <person name="Rusch D."/>
            <person name="Podicherti R."/>
            <person name="Tsui H.-C.T."/>
            <person name="Winkler M.E."/>
        </authorList>
    </citation>
    <scope>NUCLEOTIDE SEQUENCE</scope>
</reference>
<dbReference type="AlphaFoldDB" id="A0A383DRE2"/>
<dbReference type="GO" id="GO:0006233">
    <property type="term" value="P:dTDP biosynthetic process"/>
    <property type="evidence" value="ECO:0007669"/>
    <property type="project" value="InterPro"/>
</dbReference>
<comment type="catalytic activity">
    <reaction evidence="8">
        <text>dTMP + ATP = dTDP + ADP</text>
        <dbReference type="Rhea" id="RHEA:13517"/>
        <dbReference type="ChEBI" id="CHEBI:30616"/>
        <dbReference type="ChEBI" id="CHEBI:58369"/>
        <dbReference type="ChEBI" id="CHEBI:63528"/>
        <dbReference type="ChEBI" id="CHEBI:456216"/>
        <dbReference type="EC" id="2.7.4.9"/>
    </reaction>
</comment>
<dbReference type="PANTHER" id="PTHR10344:SF4">
    <property type="entry name" value="UMP-CMP KINASE 2, MITOCHONDRIAL"/>
    <property type="match status" value="1"/>
</dbReference>
<keyword evidence="7" id="KW-0067">ATP-binding</keyword>
<dbReference type="InterPro" id="IPR039430">
    <property type="entry name" value="Thymidylate_kin-like_dom"/>
</dbReference>
<keyword evidence="5" id="KW-0547">Nucleotide-binding</keyword>
<dbReference type="PANTHER" id="PTHR10344">
    <property type="entry name" value="THYMIDYLATE KINASE"/>
    <property type="match status" value="1"/>
</dbReference>
<protein>
    <recommendedName>
        <fullName evidence="2">dTMP kinase</fullName>
        <ecNumber evidence="2">2.7.4.9</ecNumber>
    </recommendedName>
</protein>
<evidence type="ECO:0000256" key="3">
    <source>
        <dbReference type="ARBA" id="ARBA00022679"/>
    </source>
</evidence>
<feature type="non-terminal residue" evidence="10">
    <location>
        <position position="234"/>
    </location>
</feature>
<proteinExistence type="inferred from homology"/>
<sequence>PYHPLPSRLCVLGGIALDRDPNTMFGGRIAAELESRPQMRGVFIAFEGIDGSGSTTQCAHLYHRLKDDAVDVVLTREPGGTPLGERLREAVLSPELDDVDSLAELLIIVGARRQHAQQLIVPALARGKHVISERYAASSVAYQGAGRGVERNIVDRVNELAVGDCSPDIVILLDLNVELALGRRKGQREDRIEAAGVEFQMRVRESYCVQAAADPEKWWLLDATQDEQKLSEVI</sequence>
<evidence type="ECO:0000259" key="9">
    <source>
        <dbReference type="Pfam" id="PF02223"/>
    </source>
</evidence>
<dbReference type="GO" id="GO:0005524">
    <property type="term" value="F:ATP binding"/>
    <property type="evidence" value="ECO:0007669"/>
    <property type="project" value="UniProtKB-KW"/>
</dbReference>
<dbReference type="InterPro" id="IPR018094">
    <property type="entry name" value="Thymidylate_kinase"/>
</dbReference>
<feature type="domain" description="Thymidylate kinase-like" evidence="9">
    <location>
        <begin position="46"/>
        <end position="232"/>
    </location>
</feature>